<dbReference type="EMBL" id="CAXAMN010001002">
    <property type="protein sequence ID" value="CAK8991821.1"/>
    <property type="molecule type" value="Genomic_DNA"/>
</dbReference>
<accession>A0ABP0HQH8</accession>
<evidence type="ECO:0000313" key="1">
    <source>
        <dbReference type="EMBL" id="CAK8991821.1"/>
    </source>
</evidence>
<comment type="caution">
    <text evidence="1">The sequence shown here is derived from an EMBL/GenBank/DDBJ whole genome shotgun (WGS) entry which is preliminary data.</text>
</comment>
<organism evidence="1 2">
    <name type="scientific">Durusdinium trenchii</name>
    <dbReference type="NCBI Taxonomy" id="1381693"/>
    <lineage>
        <taxon>Eukaryota</taxon>
        <taxon>Sar</taxon>
        <taxon>Alveolata</taxon>
        <taxon>Dinophyceae</taxon>
        <taxon>Suessiales</taxon>
        <taxon>Symbiodiniaceae</taxon>
        <taxon>Durusdinium</taxon>
    </lineage>
</organism>
<sequence length="824" mass="93796">MGTGASVAKVAEGLPEAPPLEREEYVKEHHKFFENYTEQKWNEIYPHVSSQSSAGALAALGEANYQNCIRIGVGAIAHTQDSPKDVEEVVALLCRSMEVAKWSAATASGFLANHPKKAEASEAFWKMACPDFAEAPPESQAEQLLDLIDGESKSWGNLVLRVTRGCLAAGLDEKAFALLDKYLKLHKAPDPYDAGDLLALWYALQWRFSGKTPKFVGKVAILLIKNSHLKAVVDDEKTTLDAGITTWDENVLKNETVPEIMRDWRLYSEAMCFLTDGQVGFEPMVVECCWDFVAKAHRPFWDSKYKRCISQSDVYNQEICDMVTEWEEKYKEANGGDSDVIAFHLLFPAGKPKTEIPITVGGIATNTIGHRHFKGRPAYMDEGLSWTHHHRVFWMFHETHHLYEGQFKDRFDFAELIQKSDHPMFQYDNWMEEFKGGNDMFPGEHWHGENEFDWYVQSLTRRLVPMTEVTFGDYWKSWWGGREEDEKGRYHDFISEHHQMYDSACKKDWEKVCEFIDSQLKPMAFQKLGEPNYRNVVIWAVQGLCETGQPLEKAMEALEKGMDVLELPDENVGELIHVTPEQKDKLLELYNGRETSIKEKPKKPPKKKTAAISIIDDHHQMWDAFQQKDWQEVLEHVETQVTAAARARLGDANFRNCYHMSFAAIGNGRASPKDVDEAVALVTEGMALTGWPLSTFADLLNAHPKKFEVLKPWASDDEEGLCHDFISEHHVLWDAHVKEDWEKVCGLIESQLRPMSYTRLGENNYRNVVTLAVRGLVNTGKPTADVVNVLKKGLGVLGYAEERAQELIHNIPPEKSEEILTALK</sequence>
<gene>
    <name evidence="1" type="ORF">CCMP2556_LOCUS2606</name>
</gene>
<proteinExistence type="predicted"/>
<keyword evidence="2" id="KW-1185">Reference proteome</keyword>
<evidence type="ECO:0000313" key="2">
    <source>
        <dbReference type="Proteomes" id="UP001642484"/>
    </source>
</evidence>
<name>A0ABP0HQH8_9DINO</name>
<dbReference type="Proteomes" id="UP001642484">
    <property type="component" value="Unassembled WGS sequence"/>
</dbReference>
<reference evidence="1 2" key="1">
    <citation type="submission" date="2024-02" db="EMBL/GenBank/DDBJ databases">
        <authorList>
            <person name="Chen Y."/>
            <person name="Shah S."/>
            <person name="Dougan E. K."/>
            <person name="Thang M."/>
            <person name="Chan C."/>
        </authorList>
    </citation>
    <scope>NUCLEOTIDE SEQUENCE [LARGE SCALE GENOMIC DNA]</scope>
</reference>
<protein>
    <submittedName>
        <fullName evidence="1">Uncharacterized protein</fullName>
    </submittedName>
</protein>